<organism evidence="6 7">
    <name type="scientific">Mariniflexile ostreae</name>
    <dbReference type="NCBI Taxonomy" id="1520892"/>
    <lineage>
        <taxon>Bacteria</taxon>
        <taxon>Pseudomonadati</taxon>
        <taxon>Bacteroidota</taxon>
        <taxon>Flavobacteriia</taxon>
        <taxon>Flavobacteriales</taxon>
        <taxon>Flavobacteriaceae</taxon>
        <taxon>Mariniflexile</taxon>
    </lineage>
</organism>
<dbReference type="Proteomes" id="UP001589585">
    <property type="component" value="Unassembled WGS sequence"/>
</dbReference>
<evidence type="ECO:0000256" key="3">
    <source>
        <dbReference type="ARBA" id="ARBA00022989"/>
    </source>
</evidence>
<gene>
    <name evidence="6" type="ORF">ACFFU9_05320</name>
</gene>
<keyword evidence="4 5" id="KW-0472">Membrane</keyword>
<evidence type="ECO:0000313" key="6">
    <source>
        <dbReference type="EMBL" id="MFB9056159.1"/>
    </source>
</evidence>
<feature type="transmembrane region" description="Helical" evidence="5">
    <location>
        <begin position="85"/>
        <end position="103"/>
    </location>
</feature>
<proteinExistence type="predicted"/>
<dbReference type="EMBL" id="JBHMFC010000016">
    <property type="protein sequence ID" value="MFB9056159.1"/>
    <property type="molecule type" value="Genomic_DNA"/>
</dbReference>
<protein>
    <submittedName>
        <fullName evidence="6">DoxX family protein</fullName>
    </submittedName>
</protein>
<feature type="transmembrane region" description="Helical" evidence="5">
    <location>
        <begin position="109"/>
        <end position="127"/>
    </location>
</feature>
<sequence>MKTQRKTLEVSYTSIVILRVMLSLIFIVASLSHLINTTAAVSRIKNSSMAFIGHLLGPPKVSVIVSGIVMLIGGLALLVGYKAKYAALMLIAILIPITLTIQVGQMSSIGPLFKNISIFGGLLFFAINKSLKPF</sequence>
<comment type="subcellular location">
    <subcellularLocation>
        <location evidence="1">Membrane</location>
        <topology evidence="1">Multi-pass membrane protein</topology>
    </subcellularLocation>
</comment>
<evidence type="ECO:0000256" key="4">
    <source>
        <dbReference type="ARBA" id="ARBA00023136"/>
    </source>
</evidence>
<accession>A0ABV5F9U5</accession>
<keyword evidence="2 5" id="KW-0812">Transmembrane</keyword>
<dbReference type="RefSeq" id="WP_379860359.1">
    <property type="nucleotide sequence ID" value="NZ_JBHMFC010000016.1"/>
</dbReference>
<comment type="caution">
    <text evidence="6">The sequence shown here is derived from an EMBL/GenBank/DDBJ whole genome shotgun (WGS) entry which is preliminary data.</text>
</comment>
<dbReference type="InterPro" id="IPR032808">
    <property type="entry name" value="DoxX"/>
</dbReference>
<keyword evidence="7" id="KW-1185">Reference proteome</keyword>
<feature type="transmembrane region" description="Helical" evidence="5">
    <location>
        <begin position="12"/>
        <end position="35"/>
    </location>
</feature>
<dbReference type="Pfam" id="PF07681">
    <property type="entry name" value="DoxX"/>
    <property type="match status" value="1"/>
</dbReference>
<evidence type="ECO:0000256" key="1">
    <source>
        <dbReference type="ARBA" id="ARBA00004141"/>
    </source>
</evidence>
<evidence type="ECO:0000256" key="2">
    <source>
        <dbReference type="ARBA" id="ARBA00022692"/>
    </source>
</evidence>
<name>A0ABV5F9U5_9FLAO</name>
<reference evidence="6 7" key="1">
    <citation type="submission" date="2024-09" db="EMBL/GenBank/DDBJ databases">
        <authorList>
            <person name="Sun Q."/>
            <person name="Mori K."/>
        </authorList>
    </citation>
    <scope>NUCLEOTIDE SEQUENCE [LARGE SCALE GENOMIC DNA]</scope>
    <source>
        <strain evidence="6 7">CECT 8622</strain>
    </source>
</reference>
<keyword evidence="3 5" id="KW-1133">Transmembrane helix</keyword>
<evidence type="ECO:0000313" key="7">
    <source>
        <dbReference type="Proteomes" id="UP001589585"/>
    </source>
</evidence>
<feature type="transmembrane region" description="Helical" evidence="5">
    <location>
        <begin position="55"/>
        <end position="78"/>
    </location>
</feature>
<evidence type="ECO:0000256" key="5">
    <source>
        <dbReference type="SAM" id="Phobius"/>
    </source>
</evidence>